<evidence type="ECO:0000313" key="4">
    <source>
        <dbReference type="EMBL" id="TGY88003.1"/>
    </source>
</evidence>
<feature type="non-terminal residue" evidence="4">
    <location>
        <position position="321"/>
    </location>
</feature>
<sequence>MPTLKASPAQLLGAVLAIAALCAPAAAQDPAAPEAAPAVPEGDGQAILVIDASNSMWGQIDGVAKIEIAREAVSGLLDRWNPEVELGVMAYGHRREGDCTDIELVAPVGAERPVVDTALASLTPRGKTPMTDAVAQAAEALSHADRPATVILVSDGRETCNADPCAVASELERSGVAFTAHVVGFDVADEETIAQLQCIAENTGGRYVAADSAEELSVALVETGGAAASEPEPAPEPAAQPSVTLEAPEQAVMGSSFVVAWSASEQNPDDYVTIVPAGAEEGTYEDYARVRDDSEASLQAPAEPGLYEVRYVLKEGRVTLA</sequence>
<comment type="caution">
    <text evidence="4">The sequence shown here is derived from an EMBL/GenBank/DDBJ whole genome shotgun (WGS) entry which is preliminary data.</text>
</comment>
<protein>
    <submittedName>
        <fullName evidence="4">VWA domain-containing protein</fullName>
    </submittedName>
</protein>
<dbReference type="Gene3D" id="3.40.50.410">
    <property type="entry name" value="von Willebrand factor, type A domain"/>
    <property type="match status" value="1"/>
</dbReference>
<dbReference type="InterPro" id="IPR036465">
    <property type="entry name" value="vWFA_dom_sf"/>
</dbReference>
<feature type="region of interest" description="Disordered" evidence="1">
    <location>
        <begin position="223"/>
        <end position="242"/>
    </location>
</feature>
<feature type="domain" description="VWFA" evidence="3">
    <location>
        <begin position="45"/>
        <end position="224"/>
    </location>
</feature>
<keyword evidence="2" id="KW-0732">Signal</keyword>
<organism evidence="4 5">
    <name type="scientific">Marinicauda algicola</name>
    <dbReference type="NCBI Taxonomy" id="2029849"/>
    <lineage>
        <taxon>Bacteria</taxon>
        <taxon>Pseudomonadati</taxon>
        <taxon>Pseudomonadota</taxon>
        <taxon>Alphaproteobacteria</taxon>
        <taxon>Maricaulales</taxon>
        <taxon>Maricaulaceae</taxon>
        <taxon>Marinicauda</taxon>
    </lineage>
</organism>
<reference evidence="4 5" key="1">
    <citation type="journal article" date="2017" name="Int. J. Syst. Evol. Microbiol.">
        <title>Marinicauda algicola sp. nov., isolated from a marine red alga Rhodosorus marinus.</title>
        <authorList>
            <person name="Jeong S.E."/>
            <person name="Jeon S.H."/>
            <person name="Chun B.H."/>
            <person name="Kim D.W."/>
            <person name="Jeon C.O."/>
        </authorList>
    </citation>
    <scope>NUCLEOTIDE SEQUENCE [LARGE SCALE GENOMIC DNA]</scope>
    <source>
        <strain evidence="4 5">JCM 31718</strain>
    </source>
</reference>
<name>A0A4S2GY76_9PROT</name>
<dbReference type="Proteomes" id="UP000308054">
    <property type="component" value="Unassembled WGS sequence"/>
</dbReference>
<feature type="signal peptide" evidence="2">
    <location>
        <begin position="1"/>
        <end position="27"/>
    </location>
</feature>
<dbReference type="PROSITE" id="PS50234">
    <property type="entry name" value="VWFA"/>
    <property type="match status" value="1"/>
</dbReference>
<dbReference type="OrthoDB" id="9783818at2"/>
<dbReference type="SMART" id="SM00327">
    <property type="entry name" value="VWA"/>
    <property type="match status" value="1"/>
</dbReference>
<accession>A0A4S2GY76</accession>
<evidence type="ECO:0000313" key="5">
    <source>
        <dbReference type="Proteomes" id="UP000308054"/>
    </source>
</evidence>
<dbReference type="RefSeq" id="WP_135997020.1">
    <property type="nucleotide sequence ID" value="NZ_SRXW01000004.1"/>
</dbReference>
<dbReference type="InterPro" id="IPR002035">
    <property type="entry name" value="VWF_A"/>
</dbReference>
<gene>
    <name evidence="4" type="ORF">E5163_13595</name>
</gene>
<dbReference type="EMBL" id="SRXW01000004">
    <property type="protein sequence ID" value="TGY88003.1"/>
    <property type="molecule type" value="Genomic_DNA"/>
</dbReference>
<proteinExistence type="predicted"/>
<dbReference type="SUPFAM" id="SSF53300">
    <property type="entry name" value="vWA-like"/>
    <property type="match status" value="1"/>
</dbReference>
<dbReference type="Pfam" id="PF13519">
    <property type="entry name" value="VWA_2"/>
    <property type="match status" value="1"/>
</dbReference>
<keyword evidence="5" id="KW-1185">Reference proteome</keyword>
<feature type="chain" id="PRO_5020419739" evidence="2">
    <location>
        <begin position="28"/>
        <end position="321"/>
    </location>
</feature>
<evidence type="ECO:0000259" key="3">
    <source>
        <dbReference type="PROSITE" id="PS50234"/>
    </source>
</evidence>
<evidence type="ECO:0000256" key="2">
    <source>
        <dbReference type="SAM" id="SignalP"/>
    </source>
</evidence>
<dbReference type="AlphaFoldDB" id="A0A4S2GY76"/>
<evidence type="ECO:0000256" key="1">
    <source>
        <dbReference type="SAM" id="MobiDB-lite"/>
    </source>
</evidence>